<dbReference type="Gene3D" id="3.30.530.20">
    <property type="match status" value="1"/>
</dbReference>
<evidence type="ECO:0000313" key="1">
    <source>
        <dbReference type="EMBL" id="KSZ57539.1"/>
    </source>
</evidence>
<dbReference type="AlphaFoldDB" id="A0A0V9UHS6"/>
<dbReference type="Proteomes" id="UP000053060">
    <property type="component" value="Unassembled WGS sequence"/>
</dbReference>
<comment type="caution">
    <text evidence="1">The sequence shown here is derived from an EMBL/GenBank/DDBJ whole genome shotgun (WGS) entry which is preliminary data.</text>
</comment>
<dbReference type="GeneID" id="86866622"/>
<sequence>MAEKTKRSITIDAPAERVMEVIADFDAYPTWVSAAKTVEVVEHRPDGRAERVRFVLDAGIVKDTYVLRYKWAPDNRAVSWELESGEIQKAQSGSYVLTEAPDGTTVVDYQLTVDLTIPMIGLFKRKAEKVITDTALKELKKQVEG</sequence>
<dbReference type="PANTHER" id="PTHR39683:SF4">
    <property type="entry name" value="COENZYME Q-BINDING PROTEIN COQ10 START DOMAIN-CONTAINING PROTEIN"/>
    <property type="match status" value="1"/>
</dbReference>
<dbReference type="EMBL" id="AZXY01000008">
    <property type="protein sequence ID" value="KSZ57539.1"/>
    <property type="molecule type" value="Genomic_DNA"/>
</dbReference>
<dbReference type="Pfam" id="PF10604">
    <property type="entry name" value="Polyketide_cyc2"/>
    <property type="match status" value="1"/>
</dbReference>
<evidence type="ECO:0000313" key="2">
    <source>
        <dbReference type="Proteomes" id="UP000053060"/>
    </source>
</evidence>
<proteinExistence type="predicted"/>
<reference evidence="2" key="1">
    <citation type="submission" date="2015-01" db="EMBL/GenBank/DDBJ databases">
        <title>Draft genome sequence of Rhodococcus pyridinivorans strain KG-16, a hydrocarbon-degrading bacterium.</title>
        <authorList>
            <person name="Aggarwal R.K."/>
            <person name="Dawar C."/>
        </authorList>
    </citation>
    <scope>NUCLEOTIDE SEQUENCE [LARGE SCALE GENOMIC DNA]</scope>
    <source>
        <strain evidence="2">KG-16</strain>
    </source>
</reference>
<dbReference type="CDD" id="cd07819">
    <property type="entry name" value="SRPBCC_2"/>
    <property type="match status" value="1"/>
</dbReference>
<dbReference type="PATRIC" id="fig|1441730.3.peg.3393"/>
<accession>A0A0V9UHS6</accession>
<dbReference type="RefSeq" id="WP_060652790.1">
    <property type="nucleotide sequence ID" value="NZ_AZXY01000008.1"/>
</dbReference>
<reference evidence="1 2" key="2">
    <citation type="journal article" date="2016" name="Genome Announc.">
        <title>Draft Genome Sequence of a Versatile Hydrocarbon-Degrading Bacterium, Rhodococcus pyridinivorans Strain KG-16, Collected from Oil Fields in India.</title>
        <authorList>
            <person name="Aggarwal R.K."/>
            <person name="Dawar C."/>
            <person name="Phanindranath R."/>
            <person name="Mutnuri L."/>
            <person name="Dayal A.M."/>
        </authorList>
    </citation>
    <scope>NUCLEOTIDE SEQUENCE [LARGE SCALE GENOMIC DNA]</scope>
    <source>
        <strain evidence="1 2">KG-16</strain>
    </source>
</reference>
<protein>
    <submittedName>
        <fullName evidence="1">Cyclase</fullName>
    </submittedName>
</protein>
<gene>
    <name evidence="1" type="ORF">Z045_16295</name>
</gene>
<organism evidence="1 2">
    <name type="scientific">Rhodococcus pyridinivorans KG-16</name>
    <dbReference type="NCBI Taxonomy" id="1441730"/>
    <lineage>
        <taxon>Bacteria</taxon>
        <taxon>Bacillati</taxon>
        <taxon>Actinomycetota</taxon>
        <taxon>Actinomycetes</taxon>
        <taxon>Mycobacteriales</taxon>
        <taxon>Nocardiaceae</taxon>
        <taxon>Rhodococcus</taxon>
    </lineage>
</organism>
<dbReference type="PANTHER" id="PTHR39683">
    <property type="entry name" value="CONSERVED PROTEIN TB16.3"/>
    <property type="match status" value="1"/>
</dbReference>
<dbReference type="InterPro" id="IPR019587">
    <property type="entry name" value="Polyketide_cyclase/dehydratase"/>
</dbReference>
<name>A0A0V9UHS6_9NOCA</name>
<dbReference type="SUPFAM" id="SSF55961">
    <property type="entry name" value="Bet v1-like"/>
    <property type="match status" value="1"/>
</dbReference>
<dbReference type="InterPro" id="IPR023393">
    <property type="entry name" value="START-like_dom_sf"/>
</dbReference>